<evidence type="ECO:0000256" key="1">
    <source>
        <dbReference type="ARBA" id="ARBA00023125"/>
    </source>
</evidence>
<dbReference type="PANTHER" id="PTHR30204:SF97">
    <property type="entry name" value="MERR FAMILY REGULATORY PROTEIN"/>
    <property type="match status" value="1"/>
</dbReference>
<feature type="domain" description="HTH merR-type" evidence="3">
    <location>
        <begin position="6"/>
        <end position="76"/>
    </location>
</feature>
<dbReference type="InterPro" id="IPR000551">
    <property type="entry name" value="MerR-type_HTH_dom"/>
</dbReference>
<feature type="region of interest" description="Disordered" evidence="2">
    <location>
        <begin position="246"/>
        <end position="297"/>
    </location>
</feature>
<dbReference type="InterPro" id="IPR046938">
    <property type="entry name" value="DNA_clamp_sf"/>
</dbReference>
<comment type="caution">
    <text evidence="4">The sequence shown here is derived from an EMBL/GenBank/DDBJ whole genome shotgun (WGS) entry which is preliminary data.</text>
</comment>
<dbReference type="Gene3D" id="3.10.150.10">
    <property type="entry name" value="DNA Polymerase III, subunit A, domain 2"/>
    <property type="match status" value="1"/>
</dbReference>
<evidence type="ECO:0000313" key="5">
    <source>
        <dbReference type="Proteomes" id="UP000658127"/>
    </source>
</evidence>
<dbReference type="SUPFAM" id="SSF46955">
    <property type="entry name" value="Putative DNA-binding domain"/>
    <property type="match status" value="1"/>
</dbReference>
<protein>
    <recommendedName>
        <fullName evidence="3">HTH merR-type domain-containing protein</fullName>
    </recommendedName>
</protein>
<dbReference type="EMBL" id="BMNE01000001">
    <property type="protein sequence ID" value="GGN67012.1"/>
    <property type="molecule type" value="Genomic_DNA"/>
</dbReference>
<dbReference type="Gene3D" id="1.10.1660.10">
    <property type="match status" value="1"/>
</dbReference>
<dbReference type="InterPro" id="IPR009061">
    <property type="entry name" value="DNA-bd_dom_put_sf"/>
</dbReference>
<dbReference type="Pfam" id="PF02767">
    <property type="entry name" value="DNA_pol3_beta_2"/>
    <property type="match status" value="1"/>
</dbReference>
<dbReference type="InterPro" id="IPR022637">
    <property type="entry name" value="DNA_polIII_beta_cen"/>
</dbReference>
<dbReference type="SUPFAM" id="SSF55979">
    <property type="entry name" value="DNA clamp"/>
    <property type="match status" value="1"/>
</dbReference>
<proteinExistence type="predicted"/>
<gene>
    <name evidence="4" type="ORF">GCM10011610_02640</name>
</gene>
<dbReference type="Proteomes" id="UP000658127">
    <property type="component" value="Unassembled WGS sequence"/>
</dbReference>
<evidence type="ECO:0000256" key="2">
    <source>
        <dbReference type="SAM" id="MobiDB-lite"/>
    </source>
</evidence>
<organism evidence="4 5">
    <name type="scientific">Nocardia rhizosphaerihabitans</name>
    <dbReference type="NCBI Taxonomy" id="1691570"/>
    <lineage>
        <taxon>Bacteria</taxon>
        <taxon>Bacillati</taxon>
        <taxon>Actinomycetota</taxon>
        <taxon>Actinomycetes</taxon>
        <taxon>Mycobacteriales</taxon>
        <taxon>Nocardiaceae</taxon>
        <taxon>Nocardia</taxon>
    </lineage>
</organism>
<evidence type="ECO:0000313" key="4">
    <source>
        <dbReference type="EMBL" id="GGN67012.1"/>
    </source>
</evidence>
<accession>A0ABQ2K821</accession>
<feature type="region of interest" description="Disordered" evidence="2">
    <location>
        <begin position="364"/>
        <end position="385"/>
    </location>
</feature>
<name>A0ABQ2K821_9NOCA</name>
<dbReference type="Pfam" id="PF13411">
    <property type="entry name" value="MerR_1"/>
    <property type="match status" value="1"/>
</dbReference>
<dbReference type="RefSeq" id="WP_189022899.1">
    <property type="nucleotide sequence ID" value="NZ_BMNE01000001.1"/>
</dbReference>
<reference evidence="5" key="1">
    <citation type="journal article" date="2019" name="Int. J. Syst. Evol. Microbiol.">
        <title>The Global Catalogue of Microorganisms (GCM) 10K type strain sequencing project: providing services to taxonomists for standard genome sequencing and annotation.</title>
        <authorList>
            <consortium name="The Broad Institute Genomics Platform"/>
            <consortium name="The Broad Institute Genome Sequencing Center for Infectious Disease"/>
            <person name="Wu L."/>
            <person name="Ma J."/>
        </authorList>
    </citation>
    <scope>NUCLEOTIDE SEQUENCE [LARGE SCALE GENOMIC DNA]</scope>
    <source>
        <strain evidence="5">CGMCC 4.7329</strain>
    </source>
</reference>
<dbReference type="SMART" id="SM00422">
    <property type="entry name" value="HTH_MERR"/>
    <property type="match status" value="1"/>
</dbReference>
<dbReference type="PANTHER" id="PTHR30204">
    <property type="entry name" value="REDOX-CYCLING DRUG-SENSING TRANSCRIPTIONAL ACTIVATOR SOXR"/>
    <property type="match status" value="1"/>
</dbReference>
<dbReference type="InterPro" id="IPR047057">
    <property type="entry name" value="MerR_fam"/>
</dbReference>
<keyword evidence="5" id="KW-1185">Reference proteome</keyword>
<sequence>MSESELLTIGAFARACGLSTSALRFYADAGVLVPAVVDEATGYRYYAPDQAGTAQLIRHLRAVDMPLPVVVAVLAEHDPARAAELVDAHLAGLDRQLQAVRAAADAARAAVHLGPRPASVSDPTSAISPVAETGSVPAIGAVAGADSDPCADGVLWVRGPMLAAAVDQIATATVMDPDMPVLNSIHLEARGQELILTATDRYRLATRSLRPARATTAEWTATVDADDLRAAASWLRRRHTVALRPGATHLEITSGDPVEAPGTEPAGGSAETAGAQSVGGTAESGEPGAPGPDRRHCRRAADEFPDYRAMLAALPAVVTRVVLNRAELLDALEQTGSPTITLHVTSGCGFDELAQTDAVATPATLGREPDPVRAASSSGATADPAGAVRITRDGDAVQLPATVTGPGMTIHFAVITLYPAVAGAVGPDVMLDLIAPDLPARIRSADDGDQLTLAMPCRPDTEETSR</sequence>
<keyword evidence="1" id="KW-0238">DNA-binding</keyword>
<evidence type="ECO:0000259" key="3">
    <source>
        <dbReference type="PROSITE" id="PS50937"/>
    </source>
</evidence>
<dbReference type="PROSITE" id="PS50937">
    <property type="entry name" value="HTH_MERR_2"/>
    <property type="match status" value="1"/>
</dbReference>